<dbReference type="EMBL" id="JADBJN010000003">
    <property type="protein sequence ID" value="KAG5672925.1"/>
    <property type="molecule type" value="Genomic_DNA"/>
</dbReference>
<gene>
    <name evidence="9" type="ORF">PVAND_003013</name>
</gene>
<dbReference type="PANTHER" id="PTHR42643">
    <property type="entry name" value="IONOTROPIC RECEPTOR 20A-RELATED"/>
    <property type="match status" value="1"/>
</dbReference>
<dbReference type="AlphaFoldDB" id="A0A9J6BTM5"/>
<evidence type="ECO:0000256" key="7">
    <source>
        <dbReference type="ARBA" id="ARBA00023180"/>
    </source>
</evidence>
<comment type="subcellular location">
    <subcellularLocation>
        <location evidence="1">Cell membrane</location>
        <topology evidence="1">Multi-pass membrane protein</topology>
    </subcellularLocation>
</comment>
<keyword evidence="4 8" id="KW-1133">Transmembrane helix</keyword>
<dbReference type="OrthoDB" id="7739311at2759"/>
<evidence type="ECO:0000256" key="3">
    <source>
        <dbReference type="ARBA" id="ARBA00022692"/>
    </source>
</evidence>
<evidence type="ECO:0000313" key="9">
    <source>
        <dbReference type="EMBL" id="KAG5672925.1"/>
    </source>
</evidence>
<reference evidence="9" key="1">
    <citation type="submission" date="2021-03" db="EMBL/GenBank/DDBJ databases">
        <title>Chromosome level genome of the anhydrobiotic midge Polypedilum vanderplanki.</title>
        <authorList>
            <person name="Yoshida Y."/>
            <person name="Kikawada T."/>
            <person name="Gusev O."/>
        </authorList>
    </citation>
    <scope>NUCLEOTIDE SEQUENCE</scope>
    <source>
        <strain evidence="9">NIAS01</strain>
        <tissue evidence="9">Whole body or cell culture</tissue>
    </source>
</reference>
<comment type="caution">
    <text evidence="9">The sequence shown here is derived from an EMBL/GenBank/DDBJ whole genome shotgun (WGS) entry which is preliminary data.</text>
</comment>
<keyword evidence="2" id="KW-1003">Cell membrane</keyword>
<keyword evidence="3 8" id="KW-0812">Transmembrane</keyword>
<evidence type="ECO:0000256" key="4">
    <source>
        <dbReference type="ARBA" id="ARBA00022989"/>
    </source>
</evidence>
<feature type="transmembrane region" description="Helical" evidence="8">
    <location>
        <begin position="216"/>
        <end position="237"/>
    </location>
</feature>
<keyword evidence="6" id="KW-0675">Receptor</keyword>
<evidence type="ECO:0000256" key="5">
    <source>
        <dbReference type="ARBA" id="ARBA00023136"/>
    </source>
</evidence>
<evidence type="ECO:0000256" key="6">
    <source>
        <dbReference type="ARBA" id="ARBA00023170"/>
    </source>
</evidence>
<dbReference type="Proteomes" id="UP001107558">
    <property type="component" value="Chromosome 3"/>
</dbReference>
<feature type="transmembrane region" description="Helical" evidence="8">
    <location>
        <begin position="400"/>
        <end position="421"/>
    </location>
</feature>
<keyword evidence="5 8" id="KW-0472">Membrane</keyword>
<evidence type="ECO:0000256" key="1">
    <source>
        <dbReference type="ARBA" id="ARBA00004651"/>
    </source>
</evidence>
<keyword evidence="10" id="KW-1185">Reference proteome</keyword>
<evidence type="ECO:0000256" key="2">
    <source>
        <dbReference type="ARBA" id="ARBA00022475"/>
    </source>
</evidence>
<sequence>MLGSLTKACNRKETVSINSFVKKSRKWKEPFEQIDRKFKNFHDCNIVASQNLYSYVDKLGTVQGSTFDILDAVGSKANFTIYRQRTKEINNTQLGLIKHNNLVLLPHILCDINPYNNTIFHITTAFDHKKCTVMFTKGERYNSYEKLLLPFDVTTWSLLLLTFSIAFGVIFVVNHSTTKIQNVLYGRSIHFPAFNVLGTFFGISQTRLPVSNFPRVILMCFILFCLVIRTAYQGVFFELMAADLRKNVETTIEGLVKENYATFAEEKDICSDVFEKITEESRFKYKKIDVENDCANMKRILEKDTFIATEDLAKFCVLTCTKKFKLLDEPFITVHVAMKITRNHFMFHIINEVVEQLIPAGIPQHFVKIVEWDHQLKKEGLLNDNEELESFKLDDWAFGFQLWFACLGVSTIVFIFEILHWPKIKETWIKKWKIKDEKKKNEKLKVKKIRVKPFKNEDIWDKNLDFEIWEIKD</sequence>
<name>A0A9J6BTM5_POLVA</name>
<feature type="transmembrane region" description="Helical" evidence="8">
    <location>
        <begin position="147"/>
        <end position="172"/>
    </location>
</feature>
<accession>A0A9J6BTM5</accession>
<dbReference type="GO" id="GO:0005886">
    <property type="term" value="C:plasma membrane"/>
    <property type="evidence" value="ECO:0007669"/>
    <property type="project" value="UniProtKB-SubCell"/>
</dbReference>
<feature type="transmembrane region" description="Helical" evidence="8">
    <location>
        <begin position="184"/>
        <end position="204"/>
    </location>
</feature>
<protein>
    <submittedName>
        <fullName evidence="9">Uncharacterized protein</fullName>
    </submittedName>
</protein>
<evidence type="ECO:0000256" key="8">
    <source>
        <dbReference type="SAM" id="Phobius"/>
    </source>
</evidence>
<evidence type="ECO:0000313" key="10">
    <source>
        <dbReference type="Proteomes" id="UP001107558"/>
    </source>
</evidence>
<dbReference type="PANTHER" id="PTHR42643:SF30">
    <property type="entry name" value="IONOTROPIC RECEPTOR 40A-RELATED"/>
    <property type="match status" value="1"/>
</dbReference>
<dbReference type="Gene3D" id="1.10.287.70">
    <property type="match status" value="1"/>
</dbReference>
<dbReference type="InterPro" id="IPR052192">
    <property type="entry name" value="Insect_Ionotropic_Sensory_Rcpt"/>
</dbReference>
<keyword evidence="7" id="KW-0325">Glycoprotein</keyword>
<proteinExistence type="predicted"/>
<organism evidence="9 10">
    <name type="scientific">Polypedilum vanderplanki</name>
    <name type="common">Sleeping chironomid midge</name>
    <dbReference type="NCBI Taxonomy" id="319348"/>
    <lineage>
        <taxon>Eukaryota</taxon>
        <taxon>Metazoa</taxon>
        <taxon>Ecdysozoa</taxon>
        <taxon>Arthropoda</taxon>
        <taxon>Hexapoda</taxon>
        <taxon>Insecta</taxon>
        <taxon>Pterygota</taxon>
        <taxon>Neoptera</taxon>
        <taxon>Endopterygota</taxon>
        <taxon>Diptera</taxon>
        <taxon>Nematocera</taxon>
        <taxon>Chironomoidea</taxon>
        <taxon>Chironomidae</taxon>
        <taxon>Chironominae</taxon>
        <taxon>Polypedilum</taxon>
        <taxon>Polypedilum</taxon>
    </lineage>
</organism>